<sequence length="455" mass="52160">MGFIISIGSFYKNSRLQTLSISLFIVLLFIDFYVGSITDVAVNYIQSPLGIGFFIFFLITCLIGSTIVMRTVFLIIREKKSIFTQYQSVLRILQIVILSLSIILLLDVMLENKFYTLNLNAIMVASYGATIMMSIYVGIKLFKWYKENKNNFALIFGLAIFFLFVNNTVSILLFSTLLSEKPFEINLSTPVVFNFECEDNSAYCIFKENVINVQSYTIIVYFALFWISTAYLLHHHIRKIGKLRFFTLITVPLVLFFFMFVYHYDELYSLSENLNFDESVIFMLQIFIVAVSIGACGMLFGIGFKSLANLLKISSIIEQYLKMASYGIIMLFISANATIVGVAFPPYGIPNIIFLPFASILFYVGLYYSIIAISNDIKVRRFIKNSAYKELEIMGNLAQSQMMDNMKDKVLKMTKKYSSELHQQSNSETMESEEDLKSYLDEAINIFKSKEKGNN</sequence>
<gene>
    <name evidence="2" type="ORF">NFRAN_0651</name>
</gene>
<feature type="transmembrane region" description="Helical" evidence="1">
    <location>
        <begin position="325"/>
        <end position="347"/>
    </location>
</feature>
<evidence type="ECO:0000256" key="1">
    <source>
        <dbReference type="SAM" id="Phobius"/>
    </source>
</evidence>
<feature type="transmembrane region" description="Helical" evidence="1">
    <location>
        <begin position="216"/>
        <end position="233"/>
    </location>
</feature>
<evidence type="ECO:0000313" key="3">
    <source>
        <dbReference type="Proteomes" id="UP000294299"/>
    </source>
</evidence>
<feature type="transmembrane region" description="Helical" evidence="1">
    <location>
        <begin position="88"/>
        <end position="106"/>
    </location>
</feature>
<feature type="transmembrane region" description="Helical" evidence="1">
    <location>
        <begin position="151"/>
        <end position="174"/>
    </location>
</feature>
<keyword evidence="1" id="KW-0472">Membrane</keyword>
<keyword evidence="1" id="KW-0812">Transmembrane</keyword>
<organism evidence="2 3">
    <name type="scientific">Candidatus Nitrosocosmicus franklandianus</name>
    <dbReference type="NCBI Taxonomy" id="1798806"/>
    <lineage>
        <taxon>Archaea</taxon>
        <taxon>Nitrososphaerota</taxon>
        <taxon>Nitrososphaeria</taxon>
        <taxon>Nitrososphaerales</taxon>
        <taxon>Nitrososphaeraceae</taxon>
        <taxon>Candidatus Nitrosocosmicus</taxon>
    </lineage>
</organism>
<reference evidence="2 3" key="1">
    <citation type="submission" date="2019-02" db="EMBL/GenBank/DDBJ databases">
        <authorList>
            <person name="Lehtovirta-Morley E L."/>
        </authorList>
    </citation>
    <scope>NUCLEOTIDE SEQUENCE [LARGE SCALE GENOMIC DNA]</scope>
    <source>
        <strain evidence="2">NFRAN1</strain>
    </source>
</reference>
<keyword evidence="1" id="KW-1133">Transmembrane helix</keyword>
<dbReference type="KEGG" id="nfn:NFRAN_0651"/>
<keyword evidence="3" id="KW-1185">Reference proteome</keyword>
<accession>A0A484I8A2</accession>
<evidence type="ECO:0000313" key="2">
    <source>
        <dbReference type="EMBL" id="VFJ12973.1"/>
    </source>
</evidence>
<proteinExistence type="predicted"/>
<name>A0A484I8A2_9ARCH</name>
<dbReference type="AlphaFoldDB" id="A0A484I8A2"/>
<dbReference type="Proteomes" id="UP000294299">
    <property type="component" value="Chromosome NFRAN"/>
</dbReference>
<feature type="transmembrane region" description="Helical" evidence="1">
    <location>
        <begin position="51"/>
        <end position="76"/>
    </location>
</feature>
<feature type="transmembrane region" description="Helical" evidence="1">
    <location>
        <begin position="245"/>
        <end position="262"/>
    </location>
</feature>
<feature type="transmembrane region" description="Helical" evidence="1">
    <location>
        <begin position="353"/>
        <end position="374"/>
    </location>
</feature>
<protein>
    <submittedName>
        <fullName evidence="2">Uncharacterized protein</fullName>
    </submittedName>
</protein>
<feature type="transmembrane region" description="Helical" evidence="1">
    <location>
        <begin position="21"/>
        <end position="45"/>
    </location>
</feature>
<feature type="transmembrane region" description="Helical" evidence="1">
    <location>
        <begin position="118"/>
        <end position="139"/>
    </location>
</feature>
<feature type="transmembrane region" description="Helical" evidence="1">
    <location>
        <begin position="282"/>
        <end position="304"/>
    </location>
</feature>
<dbReference type="EMBL" id="LR216287">
    <property type="protein sequence ID" value="VFJ12973.1"/>
    <property type="molecule type" value="Genomic_DNA"/>
</dbReference>